<dbReference type="SMART" id="SM00292">
    <property type="entry name" value="BRCT"/>
    <property type="match status" value="4"/>
</dbReference>
<evidence type="ECO:0000256" key="3">
    <source>
        <dbReference type="ARBA" id="ARBA00022833"/>
    </source>
</evidence>
<feature type="compositionally biased region" description="Basic and acidic residues" evidence="5">
    <location>
        <begin position="793"/>
        <end position="806"/>
    </location>
</feature>
<sequence>MLEGKQDLVYDNPSKPFASVCFVLVGFDSIKKDKFRPKLLEGGGVDAGNYSPDCTHVIVDKLIYDDPICVAARRDGKTLVTGLWIDHSFDVGMPVDSTSVMYRPPRDLNGIPGANSLIVCLTGYQRQDRDDIMTMVSLMGANFSKPLVANKVTHLICYKFEGEKYQLAKKMKKIKLVNHRWLEDCLRAWELLPEDEYDKCGYELEVMEAEAKDSDEETEDMATMKDAERKVGSALNTRSEMKCPYESLVKQEVLRNSLNLSASKSSTNIGNSNEVLSTLGKVNFDQSSFLKESHNKHLEMLVSCSARSPGKMSSDVPSGTRFLEKVENDLASSSRSAKMSPNTVVSKLGENSYSRKTPAEPSLLLFSERIESNAGNTSTSNADELRASSGFNISYWEKHQDGAGFDRVKTPSKRPALHLDWEQTTTLPEKRKMTVLDGSSKSVKMSNDPKMKVGYESFVKRTEGLVSESLVGNSHVLAGHISPVHNSGEETDLDPMKAVDIYRTAVLRARQDCSEKLIQHTCEGLKMRGLSCNLDAKDLCLSRTERSTDEVEMQQSNLQNIERLSSGANVSEVEKINVQVDLDLPKEGHTGPRSKLLGRKMLAKNTSGSRSSISKGDTTKPKGSISLHEVISPNDSARYSIGAVSKEGYEKVARTGKVKMACTDKDGHVYDETEAPEDNEEHKFDVAGDKQRSTGVEAPHSENMRADRGVDVNDIAKRVDGNVKGVKKKDEKSGANDTEVNKAVFGIKTGLSESRPVKDAGERKVTKGKKHSLTKTKIKASLTMENLENPQEDTQKDGSNTKRDEEKTEADDKETISLAIITKGRTLKDANVSDTEVNNSVCDRTTGLGESTLVKDAREIKVTKGKKHSLTKSKTKASLVTKRLESHQEDAQKDGSITKQDEEKTEADDKETISLAVKTMARTLKMDAKAGANENDTEVNNSVCGKKTGLSESRSVEDARERKVTKRKKHSLTKTKTKVSLMTEMLVSYPDDAQKDGSNTKQDVEKTHADDKEIISLTDKTKARPSKKLKRSINVEKEKEPVIVGGQNVSTDKKSSGELTFRSSKKPLKSGMNIADSDLAKGIQIVKGNSEPACFILSGHKLQRKEFRQVLRHLKGRVCRDSHQWSYQATHFIVPDPIRRTEKFFAAAASGSWILKTDYLMASNEAGIFLAEEPYELHKKCLSEDGAINLEAPRKWRLLRERTGHGAFYGMHIIIYGECVAPPLDTLKRVVKAGDGTILATSPPYTRFLKSKVDFAIVSPGIPRIDMWVQEFLRHKIPCVVADYLVEYVCKPGYSLERHVQYNTHAWAEKSVKNLVNCMEEVIEDVRTPENDDLACTVCGSRDQGDEMLICGDDSGSAGCGIGTHIDCCDPPLEDVPEDDWFCTECRKKRESIRKSPRKRAFISKN</sequence>
<dbReference type="InterPro" id="IPR044254">
    <property type="entry name" value="At4g02110-like"/>
</dbReference>
<dbReference type="Pfam" id="PF00628">
    <property type="entry name" value="PHD"/>
    <property type="match status" value="1"/>
</dbReference>
<feature type="compositionally biased region" description="Basic and acidic residues" evidence="5">
    <location>
        <begin position="882"/>
        <end position="893"/>
    </location>
</feature>
<feature type="region of interest" description="Disordered" evidence="5">
    <location>
        <begin position="928"/>
        <end position="976"/>
    </location>
</feature>
<dbReference type="InterPro" id="IPR019787">
    <property type="entry name" value="Znf_PHD-finger"/>
</dbReference>
<dbReference type="Pfam" id="PF12738">
    <property type="entry name" value="PTCB-BRCT"/>
    <property type="match status" value="1"/>
</dbReference>
<keyword evidence="1" id="KW-0479">Metal-binding</keyword>
<comment type="caution">
    <text evidence="8">The sequence shown here is derived from an EMBL/GenBank/DDBJ whole genome shotgun (WGS) entry which is preliminary data.</text>
</comment>
<dbReference type="CDD" id="cd17738">
    <property type="entry name" value="BRCT_TopBP1_rpt7"/>
    <property type="match status" value="1"/>
</dbReference>
<accession>A0A8S0VDC1</accession>
<dbReference type="InterPro" id="IPR001357">
    <property type="entry name" value="BRCT_dom"/>
</dbReference>
<dbReference type="PANTHER" id="PTHR47181">
    <property type="entry name" value="BRCA1 C TERMINUS DOMAIN CONTAINING PROTEIN, EXPRESSED"/>
    <property type="match status" value="1"/>
</dbReference>
<dbReference type="GO" id="GO:0008270">
    <property type="term" value="F:zinc ion binding"/>
    <property type="evidence" value="ECO:0007669"/>
    <property type="project" value="UniProtKB-KW"/>
</dbReference>
<dbReference type="SUPFAM" id="SSF52113">
    <property type="entry name" value="BRCT domain"/>
    <property type="match status" value="3"/>
</dbReference>
<protein>
    <submittedName>
        <fullName evidence="8">BRCT domain-containing At4g02110</fullName>
    </submittedName>
</protein>
<feature type="domain" description="BRCT" evidence="7">
    <location>
        <begin position="115"/>
        <end position="199"/>
    </location>
</feature>
<feature type="compositionally biased region" description="Basic and acidic residues" evidence="5">
    <location>
        <begin position="755"/>
        <end position="765"/>
    </location>
</feature>
<feature type="region of interest" description="Disordered" evidence="5">
    <location>
        <begin position="603"/>
        <end position="625"/>
    </location>
</feature>
<feature type="region of interest" description="Disordered" evidence="5">
    <location>
        <begin position="754"/>
        <end position="815"/>
    </location>
</feature>
<feature type="region of interest" description="Disordered" evidence="5">
    <location>
        <begin position="865"/>
        <end position="913"/>
    </location>
</feature>
<dbReference type="InterPro" id="IPR013083">
    <property type="entry name" value="Znf_RING/FYVE/PHD"/>
</dbReference>
<dbReference type="EMBL" id="CACTIH010009222">
    <property type="protein sequence ID" value="CAA3027818.1"/>
    <property type="molecule type" value="Genomic_DNA"/>
</dbReference>
<dbReference type="CDD" id="cd17711">
    <property type="entry name" value="BRCT_PAXIP1_rpt3"/>
    <property type="match status" value="1"/>
</dbReference>
<feature type="compositionally biased region" description="Basic residues" evidence="5">
    <location>
        <begin position="865"/>
        <end position="875"/>
    </location>
</feature>
<dbReference type="PANTHER" id="PTHR47181:SF2">
    <property type="entry name" value="BRCA1 C TERMINUS DOMAIN CONTAINING PROTEIN, EXPRESSED"/>
    <property type="match status" value="1"/>
</dbReference>
<feature type="compositionally biased region" description="Basic and acidic residues" evidence="5">
    <location>
        <begin position="1002"/>
        <end position="1013"/>
    </location>
</feature>
<feature type="domain" description="PHD-type" evidence="6">
    <location>
        <begin position="1333"/>
        <end position="1389"/>
    </location>
</feature>
<dbReference type="Proteomes" id="UP000594638">
    <property type="component" value="Unassembled WGS sequence"/>
</dbReference>
<evidence type="ECO:0000256" key="2">
    <source>
        <dbReference type="ARBA" id="ARBA00022771"/>
    </source>
</evidence>
<dbReference type="OrthoDB" id="1935339at2759"/>
<feature type="region of interest" description="Disordered" evidence="5">
    <location>
        <begin position="989"/>
        <end position="1013"/>
    </location>
</feature>
<name>A0A8S0VDC1_OLEEU</name>
<dbReference type="SMART" id="SM00249">
    <property type="entry name" value="PHD"/>
    <property type="match status" value="1"/>
</dbReference>
<dbReference type="Gramene" id="OE9A026515T2">
    <property type="protein sequence ID" value="OE9A026515C2"/>
    <property type="gene ID" value="OE9A026515"/>
</dbReference>
<dbReference type="CDD" id="cd17730">
    <property type="entry name" value="BRCT_PAXIP1_rpt4"/>
    <property type="match status" value="1"/>
</dbReference>
<feature type="compositionally biased region" description="Basic residues" evidence="5">
    <location>
        <begin position="766"/>
        <end position="778"/>
    </location>
</feature>
<evidence type="ECO:0000313" key="8">
    <source>
        <dbReference type="EMBL" id="CAA3027818.1"/>
    </source>
</evidence>
<evidence type="ECO:0000256" key="5">
    <source>
        <dbReference type="SAM" id="MobiDB-lite"/>
    </source>
</evidence>
<feature type="domain" description="BRCT" evidence="7">
    <location>
        <begin position="1075"/>
        <end position="1177"/>
    </location>
</feature>
<dbReference type="InterPro" id="IPR011011">
    <property type="entry name" value="Znf_FYVE_PHD"/>
</dbReference>
<keyword evidence="3" id="KW-0862">Zinc</keyword>
<reference evidence="8 9" key="1">
    <citation type="submission" date="2019-12" db="EMBL/GenBank/DDBJ databases">
        <authorList>
            <person name="Alioto T."/>
            <person name="Alioto T."/>
            <person name="Gomez Garrido J."/>
        </authorList>
    </citation>
    <scope>NUCLEOTIDE SEQUENCE [LARGE SCALE GENOMIC DNA]</scope>
</reference>
<dbReference type="Gene3D" id="3.40.50.10190">
    <property type="entry name" value="BRCT domain"/>
    <property type="match status" value="4"/>
</dbReference>
<dbReference type="PROSITE" id="PS50016">
    <property type="entry name" value="ZF_PHD_2"/>
    <property type="match status" value="1"/>
</dbReference>
<feature type="compositionally biased region" description="Basic residues" evidence="5">
    <location>
        <begin position="963"/>
        <end position="976"/>
    </location>
</feature>
<organism evidence="8 9">
    <name type="scientific">Olea europaea subsp. europaea</name>
    <dbReference type="NCBI Taxonomy" id="158383"/>
    <lineage>
        <taxon>Eukaryota</taxon>
        <taxon>Viridiplantae</taxon>
        <taxon>Streptophyta</taxon>
        <taxon>Embryophyta</taxon>
        <taxon>Tracheophyta</taxon>
        <taxon>Spermatophyta</taxon>
        <taxon>Magnoliopsida</taxon>
        <taxon>eudicotyledons</taxon>
        <taxon>Gunneridae</taxon>
        <taxon>Pentapetalae</taxon>
        <taxon>asterids</taxon>
        <taxon>lamiids</taxon>
        <taxon>Lamiales</taxon>
        <taxon>Oleaceae</taxon>
        <taxon>Oleeae</taxon>
        <taxon>Olea</taxon>
    </lineage>
</organism>
<dbReference type="Pfam" id="PF00533">
    <property type="entry name" value="BRCT"/>
    <property type="match status" value="1"/>
</dbReference>
<gene>
    <name evidence="8" type="ORF">OLEA9_A026515</name>
</gene>
<dbReference type="SUPFAM" id="SSF57903">
    <property type="entry name" value="FYVE/PHD zinc finger"/>
    <property type="match status" value="1"/>
</dbReference>
<dbReference type="InterPro" id="IPR036420">
    <property type="entry name" value="BRCT_dom_sf"/>
</dbReference>
<dbReference type="PROSITE" id="PS50172">
    <property type="entry name" value="BRCT"/>
    <property type="match status" value="2"/>
</dbReference>
<evidence type="ECO:0000256" key="4">
    <source>
        <dbReference type="PROSITE-ProRule" id="PRU00146"/>
    </source>
</evidence>
<evidence type="ECO:0000259" key="7">
    <source>
        <dbReference type="PROSITE" id="PS50172"/>
    </source>
</evidence>
<dbReference type="InterPro" id="IPR001965">
    <property type="entry name" value="Znf_PHD"/>
</dbReference>
<evidence type="ECO:0000313" key="9">
    <source>
        <dbReference type="Proteomes" id="UP000594638"/>
    </source>
</evidence>
<evidence type="ECO:0000256" key="1">
    <source>
        <dbReference type="ARBA" id="ARBA00022723"/>
    </source>
</evidence>
<proteinExistence type="predicted"/>
<keyword evidence="2 4" id="KW-0863">Zinc-finger</keyword>
<feature type="compositionally biased region" description="Polar residues" evidence="5">
    <location>
        <begin position="604"/>
        <end position="616"/>
    </location>
</feature>
<dbReference type="Gene3D" id="3.30.40.10">
    <property type="entry name" value="Zinc/RING finger domain, C3HC4 (zinc finger)"/>
    <property type="match status" value="1"/>
</dbReference>
<keyword evidence="9" id="KW-1185">Reference proteome</keyword>
<evidence type="ECO:0000259" key="6">
    <source>
        <dbReference type="PROSITE" id="PS50016"/>
    </source>
</evidence>